<dbReference type="Pfam" id="PF00534">
    <property type="entry name" value="Glycos_transf_1"/>
    <property type="match status" value="2"/>
</dbReference>
<dbReference type="PANTHER" id="PTHR45947:SF3">
    <property type="entry name" value="SULFOQUINOVOSYL TRANSFERASE SQD2"/>
    <property type="match status" value="1"/>
</dbReference>
<dbReference type="PANTHER" id="PTHR45947">
    <property type="entry name" value="SULFOQUINOVOSYL TRANSFERASE SQD2"/>
    <property type="match status" value="1"/>
</dbReference>
<sequence>MHFPNDRDISLPPRSRYPASGILPIGAILPISVRNMREPQGERRCFIPPKQPKCCAACHLEIKAKHVINKDADDIRKSGLFDRDWYLSTYPDVAMSGMPPLAHFLQIGARLKRDPGPDFDTAGYLEEYRDIEKAGINPLLHYIQHGRDEGRQARPNSGQPASRSEIGARIAGDLRRRPGRTTVLLCAHSARQQLFGGERSFLDMVDGISALDFNLIITIPSVENQAYLAALKQRSVAIYHLPIPWWRGDIPVAPATIGRIASIIAAEHVDVVHSNTIMLREPLLAARYMGVRSLVQARELIQHDEHLLEEIRLTAPEIIEWLWENADGIIANSHVTATGFTLPGKSPHVVYNTVDMSALRKMPPPGNAGPLRVGLISSNLPKKGLGAFTKIAQKLEHTHPDIHFHIIGPDTSLTEDIRERLSRKELPESIKLLGYRDTPAAAIAETDVVLSISTFQESFGRTVLESMAGARPVIVYDHGAPPELVTTGRSGFVVPFGDVSKIADLLGKLSKDRNLLIQMGRNARDEAHERFGRDVYIESLRSAYTDLLDRESSPPRVVLPARSDLSPLPRTALRIAYFLWHFPVPSETFVLNELRILKANGVDVRVFCRHSPHEDFTPDFEIEWETVDSPEHLANRLQATGRTVVHSHFVFPTVTEMVWPACEKARVPFTFIAHAQDIFRYRNDLKNRIGEVARSPWCRKVFVPSSFHERYLSLRGVPENKMVPSANGCDDTLYAAARMTERSKRPFRRIIAIHRFAEKKGLGNLVRAAKLLEPDGIRVALYGYGDLEAEYRRIVADKGIGNVEFCGAVNGLDEMLDAFRSCDLFSCPSVRAADGDMDGIPTVVMEAMSAGVPVITTAISGIPDLVEDGLTGMLSEATPEAIAERVRAYYALPDAAVEAMIENGLERIQSKYNSERLVEGMMRIWANETVDLMIVSWNNLPELYEVTQRLLANTSMPHHLIICDNGSRPSTLAYLVDLQGRHDNITLIINRENAYVGPGTNICLQHGRSDYAVYVCGKEGMTTAKGWEIPLIHYMNANPRVGQAGTLCYSPSYLHGRDYPKGVALFDKFRNQDFARNNPDRSFCHVQGGFFVLRREMIDEIGGFSNDVAHAYTDVEFSYYVESRGWELGQAPGMLSLYNKTRPSIFHRLDEKMSALHPPTLNDLPILDAVSKRSLALCNACGKSSPAFTHVGAEAVCPECGSTRRSRSLQRFLSESLLLYRRLPALAVSAPGPLLDFWRHQFQGHALSLEDLLQRLAASQPLNIAENSLPLILLNDIWLPDMRESGVQAVLNWTSRLLKEDGMMILSGPAQTAELSAFAQQCGLEIFDRKRFASAVSHFDWQPLYLLRHTSVSSPDKHSHGDKKALIQ</sequence>
<feature type="region of interest" description="Disordered" evidence="1">
    <location>
        <begin position="149"/>
        <end position="171"/>
    </location>
</feature>
<reference evidence="5" key="1">
    <citation type="submission" date="2018-05" db="EMBL/GenBank/DDBJ databases">
        <title>Reclassification of Methylarcula marina and Methylarcula terricola as Paracoccus methylarcula sp.nov., comb.nov. and Paracoccus terricola comb.nov.</title>
        <authorList>
            <person name="Shmareva M.N."/>
            <person name="Doronina N.V."/>
            <person name="Vasilenko O.V."/>
            <person name="Tarlachkov S.V."/>
            <person name="Trotsenko Y.A."/>
        </authorList>
    </citation>
    <scope>NUCLEOTIDE SEQUENCE [LARGE SCALE GENOMIC DNA]</scope>
    <source>
        <strain evidence="5">VKM B-2159</strain>
    </source>
</reference>
<comment type="caution">
    <text evidence="5">The sequence shown here is derived from an EMBL/GenBank/DDBJ whole genome shotgun (WGS) entry which is preliminary data.</text>
</comment>
<dbReference type="InterPro" id="IPR029044">
    <property type="entry name" value="Nucleotide-diphossugar_trans"/>
</dbReference>
<evidence type="ECO:0000313" key="5">
    <source>
        <dbReference type="EMBL" id="RNF32796.1"/>
    </source>
</evidence>
<evidence type="ECO:0000259" key="3">
    <source>
        <dbReference type="Pfam" id="PF00535"/>
    </source>
</evidence>
<evidence type="ECO:0000259" key="2">
    <source>
        <dbReference type="Pfam" id="PF00534"/>
    </source>
</evidence>
<dbReference type="Pfam" id="PF13439">
    <property type="entry name" value="Glyco_transf_4"/>
    <property type="match status" value="2"/>
</dbReference>
<dbReference type="SUPFAM" id="SSF53448">
    <property type="entry name" value="Nucleotide-diphospho-sugar transferases"/>
    <property type="match status" value="1"/>
</dbReference>
<protein>
    <submittedName>
        <fullName evidence="5">Glycosyl transferase group 1</fullName>
    </submittedName>
</protein>
<feature type="domain" description="Glycosyl transferase family 1" evidence="2">
    <location>
        <begin position="748"/>
        <end position="904"/>
    </location>
</feature>
<evidence type="ECO:0000259" key="4">
    <source>
        <dbReference type="Pfam" id="PF13439"/>
    </source>
</evidence>
<dbReference type="InterPro" id="IPR001173">
    <property type="entry name" value="Glyco_trans_2-like"/>
</dbReference>
<dbReference type="EMBL" id="PXNQ02000021">
    <property type="protein sequence ID" value="RNF32796.1"/>
    <property type="molecule type" value="Genomic_DNA"/>
</dbReference>
<dbReference type="Gene3D" id="3.90.550.10">
    <property type="entry name" value="Spore Coat Polysaccharide Biosynthesis Protein SpsA, Chain A"/>
    <property type="match status" value="1"/>
</dbReference>
<keyword evidence="6" id="KW-1185">Reference proteome</keyword>
<feature type="domain" description="Glycosyl transferase family 1" evidence="2">
    <location>
        <begin position="380"/>
        <end position="525"/>
    </location>
</feature>
<feature type="domain" description="Glycosyltransferase 2-like" evidence="3">
    <location>
        <begin position="933"/>
        <end position="1040"/>
    </location>
</feature>
<gene>
    <name evidence="5" type="ORF">A7A09_020255</name>
</gene>
<dbReference type="CDD" id="cd03801">
    <property type="entry name" value="GT4_PimA-like"/>
    <property type="match status" value="2"/>
</dbReference>
<feature type="domain" description="Glycosyltransferase subfamily 4-like N-terminal" evidence="4">
    <location>
        <begin position="587"/>
        <end position="731"/>
    </location>
</feature>
<evidence type="ECO:0000256" key="1">
    <source>
        <dbReference type="SAM" id="MobiDB-lite"/>
    </source>
</evidence>
<keyword evidence="5" id="KW-0808">Transferase</keyword>
<dbReference type="InterPro" id="IPR050194">
    <property type="entry name" value="Glycosyltransferase_grp1"/>
</dbReference>
<accession>A0A3R7Q0C0</accession>
<dbReference type="SUPFAM" id="SSF53756">
    <property type="entry name" value="UDP-Glycosyltransferase/glycogen phosphorylase"/>
    <property type="match status" value="2"/>
</dbReference>
<dbReference type="Pfam" id="PF00535">
    <property type="entry name" value="Glycos_transf_2"/>
    <property type="match status" value="1"/>
</dbReference>
<organism evidence="5 6">
    <name type="scientific">Paracoccus methylarcula</name>
    <dbReference type="NCBI Taxonomy" id="72022"/>
    <lineage>
        <taxon>Bacteria</taxon>
        <taxon>Pseudomonadati</taxon>
        <taxon>Pseudomonadota</taxon>
        <taxon>Alphaproteobacteria</taxon>
        <taxon>Rhodobacterales</taxon>
        <taxon>Paracoccaceae</taxon>
        <taxon>Paracoccus</taxon>
    </lineage>
</organism>
<dbReference type="Proteomes" id="UP000238137">
    <property type="component" value="Unassembled WGS sequence"/>
</dbReference>
<evidence type="ECO:0000313" key="6">
    <source>
        <dbReference type="Proteomes" id="UP000238137"/>
    </source>
</evidence>
<feature type="domain" description="Glycosyltransferase subfamily 4-like N-terminal" evidence="4">
    <location>
        <begin position="196"/>
        <end position="356"/>
    </location>
</feature>
<dbReference type="Gene3D" id="3.40.50.2000">
    <property type="entry name" value="Glycogen Phosphorylase B"/>
    <property type="match status" value="4"/>
</dbReference>
<dbReference type="InterPro" id="IPR001296">
    <property type="entry name" value="Glyco_trans_1"/>
</dbReference>
<dbReference type="GO" id="GO:0016757">
    <property type="term" value="F:glycosyltransferase activity"/>
    <property type="evidence" value="ECO:0007669"/>
    <property type="project" value="InterPro"/>
</dbReference>
<name>A0A3R7Q0C0_9RHOB</name>
<dbReference type="InterPro" id="IPR028098">
    <property type="entry name" value="Glyco_trans_4-like_N"/>
</dbReference>
<dbReference type="OrthoDB" id="9790710at2"/>
<proteinExistence type="predicted"/>